<name>A0A4R3NF94_9GAMM</name>
<gene>
    <name evidence="2" type="ORF">EDC34_101235</name>
</gene>
<reference evidence="2 3" key="1">
    <citation type="submission" date="2019-03" db="EMBL/GenBank/DDBJ databases">
        <title>Genomic Encyclopedia of Type Strains, Phase IV (KMG-IV): sequencing the most valuable type-strain genomes for metagenomic binning, comparative biology and taxonomic classification.</title>
        <authorList>
            <person name="Goeker M."/>
        </authorList>
    </citation>
    <scope>NUCLEOTIDE SEQUENCE [LARGE SCALE GENOMIC DNA]</scope>
    <source>
        <strain evidence="2 3">DSM 13605</strain>
    </source>
</reference>
<comment type="caution">
    <text evidence="2">The sequence shown here is derived from an EMBL/GenBank/DDBJ whole genome shotgun (WGS) entry which is preliminary data.</text>
</comment>
<feature type="region of interest" description="Disordered" evidence="1">
    <location>
        <begin position="1"/>
        <end position="38"/>
    </location>
</feature>
<evidence type="ECO:0000313" key="2">
    <source>
        <dbReference type="EMBL" id="TCT25909.1"/>
    </source>
</evidence>
<dbReference type="AlphaFoldDB" id="A0A4R3NF94"/>
<evidence type="ECO:0000313" key="3">
    <source>
        <dbReference type="Proteomes" id="UP000295414"/>
    </source>
</evidence>
<sequence length="105" mass="11632">MGGMVVAPPTKMRLKSRPARPAPTPPLRPPGRHLEEFGPEDTCSVKMADQGQARTYRIFSHTGCTLLARDASPEISGEHLSALLRVIHRQIEQVRARARWEPNAA</sequence>
<keyword evidence="3" id="KW-1185">Reference proteome</keyword>
<organism evidence="2 3">
    <name type="scientific">Thermomonas haemolytica</name>
    <dbReference type="NCBI Taxonomy" id="141949"/>
    <lineage>
        <taxon>Bacteria</taxon>
        <taxon>Pseudomonadati</taxon>
        <taxon>Pseudomonadota</taxon>
        <taxon>Gammaproteobacteria</taxon>
        <taxon>Lysobacterales</taxon>
        <taxon>Lysobacteraceae</taxon>
        <taxon>Thermomonas</taxon>
    </lineage>
</organism>
<dbReference type="Proteomes" id="UP000295414">
    <property type="component" value="Unassembled WGS sequence"/>
</dbReference>
<feature type="compositionally biased region" description="Pro residues" evidence="1">
    <location>
        <begin position="20"/>
        <end position="29"/>
    </location>
</feature>
<protein>
    <submittedName>
        <fullName evidence="2">Uncharacterized protein</fullName>
    </submittedName>
</protein>
<dbReference type="EMBL" id="SMAP01000001">
    <property type="protein sequence ID" value="TCT25909.1"/>
    <property type="molecule type" value="Genomic_DNA"/>
</dbReference>
<proteinExistence type="predicted"/>
<evidence type="ECO:0000256" key="1">
    <source>
        <dbReference type="SAM" id="MobiDB-lite"/>
    </source>
</evidence>
<accession>A0A4R3NF94</accession>